<dbReference type="AlphaFoldDB" id="A0A4Y9XW83"/>
<dbReference type="Proteomes" id="UP000298327">
    <property type="component" value="Unassembled WGS sequence"/>
</dbReference>
<protein>
    <submittedName>
        <fullName evidence="2">Uncharacterized protein</fullName>
    </submittedName>
</protein>
<feature type="compositionally biased region" description="Basic and acidic residues" evidence="1">
    <location>
        <begin position="84"/>
        <end position="98"/>
    </location>
</feature>
<proteinExistence type="predicted"/>
<gene>
    <name evidence="2" type="ORF">EVG20_g9721</name>
</gene>
<evidence type="ECO:0000256" key="1">
    <source>
        <dbReference type="SAM" id="MobiDB-lite"/>
    </source>
</evidence>
<feature type="region of interest" description="Disordered" evidence="1">
    <location>
        <begin position="24"/>
        <end position="65"/>
    </location>
</feature>
<keyword evidence="3" id="KW-1185">Reference proteome</keyword>
<evidence type="ECO:0000313" key="2">
    <source>
        <dbReference type="EMBL" id="TFY54396.1"/>
    </source>
</evidence>
<name>A0A4Y9XW83_9AGAM</name>
<sequence>MAVDAQKNSDADLMARPRILKRGWKQKQVSPPPHSSLKPYLTPRPGALLDLSTSAVPHPTQPTPLHLPAMRVRQRVRRNVPLVHMERPRGDTRVRGRDSTAGARATAERARPRVGTRGRRAGGRRCRACRSRWT</sequence>
<feature type="compositionally biased region" description="Basic residues" evidence="1">
    <location>
        <begin position="112"/>
        <end position="134"/>
    </location>
</feature>
<accession>A0A4Y9XW83</accession>
<comment type="caution">
    <text evidence="2">The sequence shown here is derived from an EMBL/GenBank/DDBJ whole genome shotgun (WGS) entry which is preliminary data.</text>
</comment>
<dbReference type="EMBL" id="SEOQ01001031">
    <property type="protein sequence ID" value="TFY54396.1"/>
    <property type="molecule type" value="Genomic_DNA"/>
</dbReference>
<evidence type="ECO:0000313" key="3">
    <source>
        <dbReference type="Proteomes" id="UP000298327"/>
    </source>
</evidence>
<reference evidence="2 3" key="1">
    <citation type="submission" date="2019-02" db="EMBL/GenBank/DDBJ databases">
        <title>Genome sequencing of the rare red list fungi Dentipellis fragilis.</title>
        <authorList>
            <person name="Buettner E."/>
            <person name="Kellner H."/>
        </authorList>
    </citation>
    <scope>NUCLEOTIDE SEQUENCE [LARGE SCALE GENOMIC DNA]</scope>
    <source>
        <strain evidence="2 3">DSM 105465</strain>
    </source>
</reference>
<feature type="region of interest" description="Disordered" evidence="1">
    <location>
        <begin position="78"/>
        <end position="134"/>
    </location>
</feature>
<organism evidence="2 3">
    <name type="scientific">Dentipellis fragilis</name>
    <dbReference type="NCBI Taxonomy" id="205917"/>
    <lineage>
        <taxon>Eukaryota</taxon>
        <taxon>Fungi</taxon>
        <taxon>Dikarya</taxon>
        <taxon>Basidiomycota</taxon>
        <taxon>Agaricomycotina</taxon>
        <taxon>Agaricomycetes</taxon>
        <taxon>Russulales</taxon>
        <taxon>Hericiaceae</taxon>
        <taxon>Dentipellis</taxon>
    </lineage>
</organism>